<dbReference type="EMBL" id="RQTK01000263">
    <property type="protein sequence ID" value="RUS82968.1"/>
    <property type="molecule type" value="Genomic_DNA"/>
</dbReference>
<sequence>MVNSRWRALVPLLVIVYLGLSVRAQQLSRTKRFIQSRYSGEFEPIFWKRPFDSLGGTEVQNFKRSGSAVFGPKFEYNYLQHRYDADPEEPFDAFSSQDDPTERLYKATSQSRRKRILDSLGMFQVHGWKRSAAHAPGLGISRDQLGSLLDARGGGDSADLTSSSDMVSSGAARKRALDSLGGFQVHGWKKSAPLTPSDGWIPLHRARRSTGKDGSKPSGKSAEVIPAEESSPEESKEEVQQQTDSQDNSAAMMNEGEKFEDPLQKRALDSLGGFNVHGMKRALDSLGGFNVHGMKRALDSLGGFNVHGMKRALDSLGGFNVHGMKRALDSLGGFNVHGMKRDESDLIDEKRALDSLGGFNVHGMKRALDSLGGFNVHGMKRDGSNLDDEKRALDSLGGFNVHGMKRDDSDLDSEKRALDSLGGFNVHGMKRAIDSLGGFNVHGMKRDGSNLDDEKRALDSLGGFNVHGMKRALDSLGGFNVHGMKRTLDYLGGFNVHGMKRALDSLGGFNVHGMKRA</sequence>
<keyword evidence="2" id="KW-0732">Signal</keyword>
<dbReference type="OrthoDB" id="6093641at2759"/>
<dbReference type="AlphaFoldDB" id="A0A3S1HNJ1"/>
<dbReference type="Proteomes" id="UP000271974">
    <property type="component" value="Unassembled WGS sequence"/>
</dbReference>
<dbReference type="STRING" id="188477.A0A3S1HNJ1"/>
<evidence type="ECO:0000256" key="1">
    <source>
        <dbReference type="SAM" id="MobiDB-lite"/>
    </source>
</evidence>
<name>A0A3S1HNJ1_ELYCH</name>
<proteinExistence type="predicted"/>
<feature type="region of interest" description="Disordered" evidence="1">
    <location>
        <begin position="186"/>
        <end position="248"/>
    </location>
</feature>
<evidence type="ECO:0000256" key="2">
    <source>
        <dbReference type="SAM" id="SignalP"/>
    </source>
</evidence>
<keyword evidence="4" id="KW-1185">Reference proteome</keyword>
<reference evidence="3 4" key="1">
    <citation type="submission" date="2019-01" db="EMBL/GenBank/DDBJ databases">
        <title>A draft genome assembly of the solar-powered sea slug Elysia chlorotica.</title>
        <authorList>
            <person name="Cai H."/>
            <person name="Li Q."/>
            <person name="Fang X."/>
            <person name="Li J."/>
            <person name="Curtis N.E."/>
            <person name="Altenburger A."/>
            <person name="Shibata T."/>
            <person name="Feng M."/>
            <person name="Maeda T."/>
            <person name="Schwartz J.A."/>
            <person name="Shigenobu S."/>
            <person name="Lundholm N."/>
            <person name="Nishiyama T."/>
            <person name="Yang H."/>
            <person name="Hasebe M."/>
            <person name="Li S."/>
            <person name="Pierce S.K."/>
            <person name="Wang J."/>
        </authorList>
    </citation>
    <scope>NUCLEOTIDE SEQUENCE [LARGE SCALE GENOMIC DNA]</scope>
    <source>
        <strain evidence="3">EC2010</strain>
        <tissue evidence="3">Whole organism of an adult</tissue>
    </source>
</reference>
<gene>
    <name evidence="3" type="ORF">EGW08_009253</name>
</gene>
<protein>
    <submittedName>
        <fullName evidence="3">Uncharacterized protein</fullName>
    </submittedName>
</protein>
<evidence type="ECO:0000313" key="4">
    <source>
        <dbReference type="Proteomes" id="UP000271974"/>
    </source>
</evidence>
<comment type="caution">
    <text evidence="3">The sequence shown here is derived from an EMBL/GenBank/DDBJ whole genome shotgun (WGS) entry which is preliminary data.</text>
</comment>
<feature type="chain" id="PRO_5018648730" evidence="2">
    <location>
        <begin position="25"/>
        <end position="517"/>
    </location>
</feature>
<accession>A0A3S1HNJ1</accession>
<feature type="signal peptide" evidence="2">
    <location>
        <begin position="1"/>
        <end position="24"/>
    </location>
</feature>
<organism evidence="3 4">
    <name type="scientific">Elysia chlorotica</name>
    <name type="common">Eastern emerald elysia</name>
    <name type="synonym">Sea slug</name>
    <dbReference type="NCBI Taxonomy" id="188477"/>
    <lineage>
        <taxon>Eukaryota</taxon>
        <taxon>Metazoa</taxon>
        <taxon>Spiralia</taxon>
        <taxon>Lophotrochozoa</taxon>
        <taxon>Mollusca</taxon>
        <taxon>Gastropoda</taxon>
        <taxon>Heterobranchia</taxon>
        <taxon>Euthyneura</taxon>
        <taxon>Panpulmonata</taxon>
        <taxon>Sacoglossa</taxon>
        <taxon>Placobranchoidea</taxon>
        <taxon>Plakobranchidae</taxon>
        <taxon>Elysia</taxon>
    </lineage>
</organism>
<evidence type="ECO:0000313" key="3">
    <source>
        <dbReference type="EMBL" id="RUS82968.1"/>
    </source>
</evidence>